<evidence type="ECO:0000313" key="1">
    <source>
        <dbReference type="EMBL" id="GFN78325.1"/>
    </source>
</evidence>
<evidence type="ECO:0000313" key="2">
    <source>
        <dbReference type="Proteomes" id="UP000735302"/>
    </source>
</evidence>
<dbReference type="Proteomes" id="UP000735302">
    <property type="component" value="Unassembled WGS sequence"/>
</dbReference>
<sequence length="108" mass="11876">MPGERDKKNGALATDITYLRNDFGRTTYFMLLLFQESAICDAPSLLEGGKRKTGTVFAKAGTGSRHISGLSGSLRWDDDVDCCANLTSIQELIRVANAGQRQKSMRNF</sequence>
<keyword evidence="2" id="KW-1185">Reference proteome</keyword>
<accession>A0AAV3Y7D2</accession>
<reference evidence="1 2" key="1">
    <citation type="journal article" date="2021" name="Elife">
        <title>Chloroplast acquisition without the gene transfer in kleptoplastic sea slugs, Plakobranchus ocellatus.</title>
        <authorList>
            <person name="Maeda T."/>
            <person name="Takahashi S."/>
            <person name="Yoshida T."/>
            <person name="Shimamura S."/>
            <person name="Takaki Y."/>
            <person name="Nagai Y."/>
            <person name="Toyoda A."/>
            <person name="Suzuki Y."/>
            <person name="Arimoto A."/>
            <person name="Ishii H."/>
            <person name="Satoh N."/>
            <person name="Nishiyama T."/>
            <person name="Hasebe M."/>
            <person name="Maruyama T."/>
            <person name="Minagawa J."/>
            <person name="Obokata J."/>
            <person name="Shigenobu S."/>
        </authorList>
    </citation>
    <scope>NUCLEOTIDE SEQUENCE [LARGE SCALE GENOMIC DNA]</scope>
</reference>
<organism evidence="1 2">
    <name type="scientific">Plakobranchus ocellatus</name>
    <dbReference type="NCBI Taxonomy" id="259542"/>
    <lineage>
        <taxon>Eukaryota</taxon>
        <taxon>Metazoa</taxon>
        <taxon>Spiralia</taxon>
        <taxon>Lophotrochozoa</taxon>
        <taxon>Mollusca</taxon>
        <taxon>Gastropoda</taxon>
        <taxon>Heterobranchia</taxon>
        <taxon>Euthyneura</taxon>
        <taxon>Panpulmonata</taxon>
        <taxon>Sacoglossa</taxon>
        <taxon>Placobranchoidea</taxon>
        <taxon>Plakobranchidae</taxon>
        <taxon>Plakobranchus</taxon>
    </lineage>
</organism>
<comment type="caution">
    <text evidence="1">The sequence shown here is derived from an EMBL/GenBank/DDBJ whole genome shotgun (WGS) entry which is preliminary data.</text>
</comment>
<name>A0AAV3Y7D2_9GAST</name>
<protein>
    <submittedName>
        <fullName evidence="1">Uncharacterized protein</fullName>
    </submittedName>
</protein>
<dbReference type="AlphaFoldDB" id="A0AAV3Y7D2"/>
<dbReference type="EMBL" id="BLXT01000588">
    <property type="protein sequence ID" value="GFN78325.1"/>
    <property type="molecule type" value="Genomic_DNA"/>
</dbReference>
<gene>
    <name evidence="1" type="ORF">PoB_000483100</name>
</gene>
<proteinExistence type="predicted"/>